<keyword evidence="3 6" id="KW-1133">Transmembrane helix</keyword>
<evidence type="ECO:0000256" key="5">
    <source>
        <dbReference type="SAM" id="MobiDB-lite"/>
    </source>
</evidence>
<dbReference type="InterPro" id="IPR014161">
    <property type="entry name" value="Tol-Pal_TolA"/>
</dbReference>
<feature type="region of interest" description="Disordered" evidence="5">
    <location>
        <begin position="59"/>
        <end position="192"/>
    </location>
</feature>
<dbReference type="AlphaFoldDB" id="A0A1N6RLJ3"/>
<dbReference type="Proteomes" id="UP000186895">
    <property type="component" value="Unassembled WGS sequence"/>
</dbReference>
<keyword evidence="4 6" id="KW-0472">Membrane</keyword>
<dbReference type="EMBL" id="FTMN01000003">
    <property type="protein sequence ID" value="SIQ29582.1"/>
    <property type="molecule type" value="Genomic_DNA"/>
</dbReference>
<dbReference type="STRING" id="49186.SAMN05421647_103399"/>
<dbReference type="GO" id="GO:0043213">
    <property type="term" value="P:bacteriocin transport"/>
    <property type="evidence" value="ECO:0007669"/>
    <property type="project" value="InterPro"/>
</dbReference>
<keyword evidence="2 6" id="KW-0812">Transmembrane</keyword>
<evidence type="ECO:0000313" key="8">
    <source>
        <dbReference type="Proteomes" id="UP000186895"/>
    </source>
</evidence>
<dbReference type="Gene3D" id="3.30.1150.10">
    <property type="match status" value="1"/>
</dbReference>
<dbReference type="NCBIfam" id="TIGR02794">
    <property type="entry name" value="tolA_full"/>
    <property type="match status" value="1"/>
</dbReference>
<dbReference type="SUPFAM" id="SSF74653">
    <property type="entry name" value="TolA/TonB C-terminal domain"/>
    <property type="match status" value="1"/>
</dbReference>
<evidence type="ECO:0000256" key="1">
    <source>
        <dbReference type="ARBA" id="ARBA00004167"/>
    </source>
</evidence>
<gene>
    <name evidence="7" type="ORF">SAMN05421647_103399</name>
</gene>
<organism evidence="7 8">
    <name type="scientific">Marinobacterium stanieri</name>
    <dbReference type="NCBI Taxonomy" id="49186"/>
    <lineage>
        <taxon>Bacteria</taxon>
        <taxon>Pseudomonadati</taxon>
        <taxon>Pseudomonadota</taxon>
        <taxon>Gammaproteobacteria</taxon>
        <taxon>Oceanospirillales</taxon>
        <taxon>Oceanospirillaceae</taxon>
        <taxon>Marinobacterium</taxon>
    </lineage>
</organism>
<keyword evidence="8" id="KW-1185">Reference proteome</keyword>
<dbReference type="GO" id="GO:0019534">
    <property type="term" value="F:toxin transmembrane transporter activity"/>
    <property type="evidence" value="ECO:0007669"/>
    <property type="project" value="InterPro"/>
</dbReference>
<comment type="subcellular location">
    <subcellularLocation>
        <location evidence="1">Membrane</location>
        <topology evidence="1">Single-pass membrane protein</topology>
    </subcellularLocation>
</comment>
<evidence type="ECO:0000256" key="2">
    <source>
        <dbReference type="ARBA" id="ARBA00022692"/>
    </source>
</evidence>
<dbReference type="eggNOG" id="COG0810">
    <property type="taxonomic scope" value="Bacteria"/>
</dbReference>
<sequence length="308" mass="35319">MVDFRSYILPTFLALLIHGLVLALLSTHWIDHSEPKRSMPRHIQAQMIDLNALAERQAEQERITQEKAKQAEAAKAKAQREREQAAAEKRRQELERKKAKAEAERKAKQEAERKRQQEIARKREAEQKKKAELAARKKAEAEARKRKAEEQARREAEKAKQEAAERARKEAERREQQAKAEQELQQALERERQARAKAEAAAAARQQSQAVIGDIRSYIQAVLQDSWRIPSTARNGMEAIVTIHLLPSGEVDQAYIAKSSGNAAFDNTAVQAVYRVQSFPRVADVDPILFERQLRKLQVKFKPEGLRW</sequence>
<dbReference type="GO" id="GO:0051301">
    <property type="term" value="P:cell division"/>
    <property type="evidence" value="ECO:0007669"/>
    <property type="project" value="UniProtKB-KW"/>
</dbReference>
<proteinExistence type="predicted"/>
<dbReference type="InterPro" id="IPR006260">
    <property type="entry name" value="TonB/TolA_C"/>
</dbReference>
<dbReference type="Pfam" id="PF13103">
    <property type="entry name" value="TonB_2"/>
    <property type="match status" value="1"/>
</dbReference>
<name>A0A1N6RLJ3_9GAMM</name>
<accession>A0A1N6RLJ3</accession>
<dbReference type="RefSeq" id="WP_076462533.1">
    <property type="nucleotide sequence ID" value="NZ_FTMN01000003.1"/>
</dbReference>
<evidence type="ECO:0000256" key="4">
    <source>
        <dbReference type="ARBA" id="ARBA00023136"/>
    </source>
</evidence>
<dbReference type="NCBIfam" id="TIGR01352">
    <property type="entry name" value="tonB_Cterm"/>
    <property type="match status" value="1"/>
</dbReference>
<keyword evidence="7" id="KW-0132">Cell division</keyword>
<keyword evidence="7" id="KW-0131">Cell cycle</keyword>
<evidence type="ECO:0000256" key="6">
    <source>
        <dbReference type="SAM" id="Phobius"/>
    </source>
</evidence>
<evidence type="ECO:0000313" key="7">
    <source>
        <dbReference type="EMBL" id="SIQ29582.1"/>
    </source>
</evidence>
<reference evidence="7 8" key="1">
    <citation type="submission" date="2017-01" db="EMBL/GenBank/DDBJ databases">
        <authorList>
            <person name="Mah S.A."/>
            <person name="Swanson W.J."/>
            <person name="Moy G.W."/>
            <person name="Vacquier V.D."/>
        </authorList>
    </citation>
    <scope>NUCLEOTIDE SEQUENCE [LARGE SCALE GENOMIC DNA]</scope>
    <source>
        <strain evidence="7 8">DSM 7027</strain>
    </source>
</reference>
<protein>
    <submittedName>
        <fullName evidence="7">Cell division and transport-associated protein TolA</fullName>
    </submittedName>
</protein>
<feature type="transmembrane region" description="Helical" evidence="6">
    <location>
        <begin position="7"/>
        <end position="30"/>
    </location>
</feature>
<evidence type="ECO:0000256" key="3">
    <source>
        <dbReference type="ARBA" id="ARBA00022989"/>
    </source>
</evidence>
<dbReference type="GO" id="GO:0016020">
    <property type="term" value="C:membrane"/>
    <property type="evidence" value="ECO:0007669"/>
    <property type="project" value="UniProtKB-SubCell"/>
</dbReference>